<evidence type="ECO:0000256" key="1">
    <source>
        <dbReference type="ARBA" id="ARBA00013540"/>
    </source>
</evidence>
<dbReference type="InterPro" id="IPR002588">
    <property type="entry name" value="Alphavirus-like_MT_dom"/>
</dbReference>
<keyword evidence="5" id="KW-0547">Nucleotide-binding</keyword>
<reference evidence="15" key="1">
    <citation type="journal article" date="2020" name="Virus Evol.">
        <title>Analysis of the virome associated to grapevine downy mildew lesions reveals new mycovirus lineages.</title>
        <authorList>
            <person name="Chiapello M."/>
            <person name="Rodriguez-Romero J."/>
            <person name="Ayllon M.A."/>
            <person name="Turina M."/>
        </authorList>
    </citation>
    <scope>NUCLEOTIDE SEQUENCE</scope>
    <source>
        <strain evidence="15">DMS9-DN27351</strain>
    </source>
</reference>
<dbReference type="InterPro" id="IPR001788">
    <property type="entry name" value="RNA-dep_RNA_pol_alsuvir"/>
</dbReference>
<evidence type="ECO:0000256" key="10">
    <source>
        <dbReference type="SAM" id="MobiDB-lite"/>
    </source>
</evidence>
<evidence type="ECO:0000256" key="5">
    <source>
        <dbReference type="ARBA" id="ARBA00022741"/>
    </source>
</evidence>
<dbReference type="InterPro" id="IPR027417">
    <property type="entry name" value="P-loop_NTPase"/>
</dbReference>
<evidence type="ECO:0000256" key="7">
    <source>
        <dbReference type="ARBA" id="ARBA00022840"/>
    </source>
</evidence>
<evidence type="ECO:0000256" key="11">
    <source>
        <dbReference type="SAM" id="Phobius"/>
    </source>
</evidence>
<feature type="compositionally biased region" description="Basic and acidic residues" evidence="10">
    <location>
        <begin position="839"/>
        <end position="849"/>
    </location>
</feature>
<keyword evidence="11" id="KW-1133">Transmembrane helix</keyword>
<feature type="domain" description="Alphavirus-like MT" evidence="14">
    <location>
        <begin position="347"/>
        <end position="529"/>
    </location>
</feature>
<keyword evidence="2" id="KW-0696">RNA-directed RNA polymerase</keyword>
<evidence type="ECO:0000256" key="3">
    <source>
        <dbReference type="ARBA" id="ARBA00022679"/>
    </source>
</evidence>
<keyword evidence="6" id="KW-0378">Hydrolase</keyword>
<keyword evidence="11" id="KW-0472">Membrane</keyword>
<dbReference type="GO" id="GO:0039694">
    <property type="term" value="P:viral RNA genome replication"/>
    <property type="evidence" value="ECO:0007669"/>
    <property type="project" value="InterPro"/>
</dbReference>
<dbReference type="GO" id="GO:0006396">
    <property type="term" value="P:RNA processing"/>
    <property type="evidence" value="ECO:0007669"/>
    <property type="project" value="InterPro"/>
</dbReference>
<dbReference type="InterPro" id="IPR027351">
    <property type="entry name" value="(+)RNA_virus_helicase_core_dom"/>
</dbReference>
<feature type="transmembrane region" description="Helical" evidence="11">
    <location>
        <begin position="148"/>
        <end position="173"/>
    </location>
</feature>
<dbReference type="GO" id="GO:0006351">
    <property type="term" value="P:DNA-templated transcription"/>
    <property type="evidence" value="ECO:0007669"/>
    <property type="project" value="InterPro"/>
</dbReference>
<keyword evidence="4" id="KW-0548">Nucleotidyltransferase</keyword>
<dbReference type="PROSITE" id="PS50507">
    <property type="entry name" value="RDRP_SSRNA_POS"/>
    <property type="match status" value="1"/>
</dbReference>
<evidence type="ECO:0000256" key="9">
    <source>
        <dbReference type="ARBA" id="ARBA00047984"/>
    </source>
</evidence>
<proteinExistence type="predicted"/>
<dbReference type="InterPro" id="IPR043502">
    <property type="entry name" value="DNA/RNA_pol_sf"/>
</dbReference>
<dbReference type="GO" id="GO:0016556">
    <property type="term" value="P:mRNA modification"/>
    <property type="evidence" value="ECO:0007669"/>
    <property type="project" value="InterPro"/>
</dbReference>
<dbReference type="GO" id="GO:0003968">
    <property type="term" value="F:RNA-directed RNA polymerase activity"/>
    <property type="evidence" value="ECO:0007669"/>
    <property type="project" value="UniProtKB-KW"/>
</dbReference>
<evidence type="ECO:0000259" key="12">
    <source>
        <dbReference type="PROSITE" id="PS50507"/>
    </source>
</evidence>
<evidence type="ECO:0000256" key="8">
    <source>
        <dbReference type="ARBA" id="ARBA00022953"/>
    </source>
</evidence>
<dbReference type="Gene3D" id="3.40.50.300">
    <property type="entry name" value="P-loop containing nucleotide triphosphate hydrolases"/>
    <property type="match status" value="2"/>
</dbReference>
<evidence type="ECO:0000256" key="4">
    <source>
        <dbReference type="ARBA" id="ARBA00022695"/>
    </source>
</evidence>
<evidence type="ECO:0000256" key="2">
    <source>
        <dbReference type="ARBA" id="ARBA00022484"/>
    </source>
</evidence>
<accession>A0A6B9Q4L9</accession>
<dbReference type="PROSITE" id="PS51743">
    <property type="entry name" value="ALPHAVIRUS_MT"/>
    <property type="match status" value="1"/>
</dbReference>
<dbReference type="GO" id="GO:0005524">
    <property type="term" value="F:ATP binding"/>
    <property type="evidence" value="ECO:0007669"/>
    <property type="project" value="UniProtKB-KW"/>
</dbReference>
<dbReference type="GO" id="GO:0003724">
    <property type="term" value="F:RNA helicase activity"/>
    <property type="evidence" value="ECO:0007669"/>
    <property type="project" value="UniProtKB-EC"/>
</dbReference>
<dbReference type="GO" id="GO:0003723">
    <property type="term" value="F:RNA binding"/>
    <property type="evidence" value="ECO:0007669"/>
    <property type="project" value="InterPro"/>
</dbReference>
<dbReference type="PROSITE" id="PS51657">
    <property type="entry name" value="PSRV_HELICASE"/>
    <property type="match status" value="1"/>
</dbReference>
<evidence type="ECO:0000259" key="14">
    <source>
        <dbReference type="PROSITE" id="PS51743"/>
    </source>
</evidence>
<evidence type="ECO:0000313" key="15">
    <source>
        <dbReference type="EMBL" id="QHD64722.1"/>
    </source>
</evidence>
<feature type="region of interest" description="Disordered" evidence="10">
    <location>
        <begin position="828"/>
        <end position="878"/>
    </location>
</feature>
<dbReference type="Pfam" id="PF00978">
    <property type="entry name" value="RdRP_2"/>
    <property type="match status" value="1"/>
</dbReference>
<evidence type="ECO:0000259" key="13">
    <source>
        <dbReference type="PROSITE" id="PS51657"/>
    </source>
</evidence>
<dbReference type="GO" id="GO:0016787">
    <property type="term" value="F:hydrolase activity"/>
    <property type="evidence" value="ECO:0007669"/>
    <property type="project" value="UniProtKB-KW"/>
</dbReference>
<feature type="transmembrane region" description="Helical" evidence="11">
    <location>
        <begin position="104"/>
        <end position="121"/>
    </location>
</feature>
<dbReference type="GO" id="GO:0008174">
    <property type="term" value="F:mRNA methyltransferase activity"/>
    <property type="evidence" value="ECO:0007669"/>
    <property type="project" value="UniProtKB-UniRule"/>
</dbReference>
<sequence>MSTVYPKTGTCYLLALEPADRPHAYLTLGKWPTLAHLRQYVLTMGITTPMRRFAVKKCGNFLHLYYSEFSQLSLESLLQLFPHNLKVGGFYSIGESATFVAPDLFSTTISLLITTVVYIFTHRVLPTKYLMIVNAWLNNQIGFSLSQFLFTLDIVLLVWKLLELIVLFVRWILKGRFATNVLVRDGLDDFNNAVKSTKARIITPTYNNTTHSMVRTTARNLKPLFSDMLTFQLNINLYNMNKYVFVHSPGMDANFGPFSGQRVPLVDNMTRPLNTIAANGNDEYVQYMNQLPTITQDNMLNNLFKQLYFENYVLTKNYCPKDIVVQNTVIGSDLEWLNRNMQNMRVVPGSNSLSPHALNAAFRHAHVESINRLIPPSVKVLVVGSNPKQWPVDGFFHLIPIIDNKDAIRFESRMKYVKSMRDEGKYVEYSKNRLEMVNGYFEIMVVVHSNYDIPIEVLFAHADRLGVETVYITTLHNLSLLEDAFGMLVSEQMKFMKFMTVNGIMIRFTHFDENQQVYEHNWDVVKSYLLTRRVRVSEGMCYSGEIVTDMPDSITLKFCKVKDTKSSMYKGLCRNKYANTFRWISLLSDRELKFPLFYYHSDVVMVPEVIYTHVMGMLALERKPNVESIVSTIRNLYGSWCSRHYHPLMNDYAQKTTLIADITNTMMAMDGWLKIRSGGINVSKSYVFARDFSLIDWFLLWINHEHRMAEYAKQMLSYTSGTFEEERVVDYRDIMTILTSEGVKKIELGPNDGDFEEVLECVVLREVENEMRFDLGIPGREYNLNEAMRPLLEEEDMEEHLEVQRRHDNAPGRDVMRLRNDTAAALNPRWQKPRRRHVVREDEQHERQPAARQAPNSRSVCTANRGHWGVDEGDEEPAERRMMAEVDQRRQANYVDGDLAHYPIMIRRDLEIRDEIDYDIAGAPVGMDVEGGDIQNNNYYYYDDDAEDNLNITDGDNVNPMPQGYDPDDVSHLLCGSEPKLLGGTTNMRDYSIVTEFEGIAHTVHELGTCYQSIGNHFINCIFRCPERLVRLGGLNRMNMATLINSIFKTIPMIIIKSHYYTASFDITERSSNYVVLCMSDNGFTRLIPKSTKSLYQALKSESYLYLDSDTIEQFEILTRLKPVPEEDGHCFYKAVLKSGYTMMVDPNDLGICPPLKIVALMVAYKVAIVTKDIIYVPRFYSPMDLSQAVFVQDTHAYNIELQDLMMNMNHFNILSEAQWSKSLKGKFARNGIDGEVRLAKLNHLDAEISKSMQDVMNDRMKSVYETILYNIYLERTLLHRFALIMSSKQPRYLRAITGYWLYNTRKFKFMNGKPPARFSDAWDGEKFVNVEYYKETKKIICDTESEIIIMSEDVSFLRERKIVDGFASKLEELANHDWDAIRVTLRDGVPGCGKTTSVINDHNPGVDLVCTAGKEANKDYLDLNLAGKNYYRTYDSALINPVPVCNRMFADEGLMPHAGDILLAAFKSRSNEIIIYGDSKQIPFINRAVGFSCNYHVLTLNNVIKETVTHRLPKVMMNIMRNFYPTITTTSKIKGSVGVERIRTIYDIKDKYDMLLTFTQAEKLMVINDLKVNCVTVHESEGKTYKNVAVVRLVMQDNSIYTSEPHIIVSLSRHRERLHYYSMIEGDSIWDLITKGEKIEAERYTNLDSNLKPIKVYSTTAIKSERVKQKFKNVESFDCSEVCSFISQSCCYTVSYEPNLYYEIVKVGEPKNSNLEYDVSITEVQTTIDAIFERVDDEAIEALTMENIFPLEKEFRVDFVKLMRHKPRTSEMCTPVLKTPQPKKFSGSLGETIFSIRKRNLNPPIIHYARDPTLINEVADTFMETYIDESKLVNAMAVNNYENDYYFRDWWARRNTAQRAALNAAKLRHADAARYKSHVKPDLKPKLDNSHNRELIAGQVLTAHSPITTAKYSGVAKCFTQILKLSLRTKWIINDGLSDVMLSGHINRVLTDVDEFIPHEVDFSKFDKSQEEFILRVTLEIMRKMGVPEWFIEEWFDSHTTNTLVFSGLGISVDTKFQRRSGDVLTFLGNTLVAMVVLGYTHDYNKAYGGVFGGDDSLVFLHKDNPITDQSDQIAHVFNLTAKIEFFPDAIYFSSKFLIWSEGNWYLVPDPIKHLVRLGRHDMFCEEHVECYYESFKLNLRWLDNTTIQQSISRSICKRYERKFTYPIEEVDILIKFLCDISKHRNKFKSLFQAPRRIWKRKLPSEIREGMVVDKDTFVESEDYEDSIFS</sequence>
<comment type="catalytic activity">
    <reaction evidence="9">
        <text>ATP + H2O = ADP + phosphate + H(+)</text>
        <dbReference type="Rhea" id="RHEA:13065"/>
        <dbReference type="ChEBI" id="CHEBI:15377"/>
        <dbReference type="ChEBI" id="CHEBI:15378"/>
        <dbReference type="ChEBI" id="CHEBI:30616"/>
        <dbReference type="ChEBI" id="CHEBI:43474"/>
        <dbReference type="ChEBI" id="CHEBI:456216"/>
        <dbReference type="EC" id="3.6.4.13"/>
    </reaction>
</comment>
<keyword evidence="7" id="KW-0067">ATP-binding</keyword>
<keyword evidence="3" id="KW-0808">Transferase</keyword>
<dbReference type="EMBL" id="MN551100">
    <property type="protein sequence ID" value="QHD64722.1"/>
    <property type="molecule type" value="Genomic_RNA"/>
</dbReference>
<evidence type="ECO:0000256" key="6">
    <source>
        <dbReference type="ARBA" id="ARBA00022801"/>
    </source>
</evidence>
<organism evidence="15">
    <name type="scientific">Plasmopara viticola lesion associated virga-like virus 1</name>
    <dbReference type="NCBI Taxonomy" id="2692070"/>
    <lineage>
        <taxon>Viruses</taxon>
        <taxon>Riboviria</taxon>
        <taxon>Orthornavirae</taxon>
        <taxon>Kitrinoviricota</taxon>
        <taxon>Alsuviricetes</taxon>
        <taxon>Martellivirales</taxon>
        <taxon>Virgaviridae</taxon>
    </lineage>
</organism>
<dbReference type="InterPro" id="IPR007094">
    <property type="entry name" value="RNA-dir_pol_PSvirus"/>
</dbReference>
<protein>
    <recommendedName>
        <fullName evidence="1">Replicase large subunit</fullName>
    </recommendedName>
</protein>
<keyword evidence="11" id="KW-0812">Transmembrane</keyword>
<keyword evidence="8" id="KW-0693">Viral RNA replication</keyword>
<name>A0A6B9Q4L9_9VIRU</name>
<dbReference type="Pfam" id="PF01660">
    <property type="entry name" value="Vmethyltransf"/>
    <property type="match status" value="1"/>
</dbReference>
<dbReference type="Pfam" id="PF01443">
    <property type="entry name" value="Viral_helicase1"/>
    <property type="match status" value="1"/>
</dbReference>
<feature type="domain" description="(+)RNA virus helicase C-terminal" evidence="13">
    <location>
        <begin position="1353"/>
        <end position="1658"/>
    </location>
</feature>
<dbReference type="SUPFAM" id="SSF56672">
    <property type="entry name" value="DNA/RNA polymerases"/>
    <property type="match status" value="1"/>
</dbReference>
<feature type="domain" description="RdRp catalytic" evidence="12">
    <location>
        <begin position="1957"/>
        <end position="2070"/>
    </location>
</feature>